<reference evidence="9" key="1">
    <citation type="journal article" date="2010" name="Stand. Genomic Sci.">
        <title>Complete genome sequence of 'Thermobaculum terrenum' type strain (YNP1).</title>
        <authorList>
            <person name="Kiss H."/>
            <person name="Cleland D."/>
            <person name="Lapidus A."/>
            <person name="Lucas S."/>
            <person name="Glavina Del Rio T."/>
            <person name="Nolan M."/>
            <person name="Tice H."/>
            <person name="Han C."/>
            <person name="Goodwin L."/>
            <person name="Pitluck S."/>
            <person name="Liolios K."/>
            <person name="Ivanova N."/>
            <person name="Mavromatis K."/>
            <person name="Ovchinnikova G."/>
            <person name="Pati A."/>
            <person name="Chen A."/>
            <person name="Palaniappan K."/>
            <person name="Land M."/>
            <person name="Hauser L."/>
            <person name="Chang Y."/>
            <person name="Jeffries C."/>
            <person name="Lu M."/>
            <person name="Brettin T."/>
            <person name="Detter J."/>
            <person name="Goker M."/>
            <person name="Tindall B."/>
            <person name="Beck B."/>
            <person name="McDermott T."/>
            <person name="Woyke T."/>
            <person name="Bristow J."/>
            <person name="Eisen J."/>
            <person name="Markowitz V."/>
            <person name="Hugenholtz P."/>
            <person name="Kyrpides N."/>
            <person name="Klenk H."/>
            <person name="Cheng J."/>
        </authorList>
    </citation>
    <scope>NUCLEOTIDE SEQUENCE [LARGE SCALE GENOMIC DNA]</scope>
    <source>
        <strain evidence="9">ATCC BAA-798 / YNP1</strain>
    </source>
</reference>
<dbReference type="KEGG" id="ttr:Tter_2026"/>
<dbReference type="STRING" id="525904.Tter_2026"/>
<dbReference type="GO" id="GO:0009411">
    <property type="term" value="P:response to UV"/>
    <property type="evidence" value="ECO:0007669"/>
    <property type="project" value="InterPro"/>
</dbReference>
<keyword evidence="3" id="KW-0227">DNA damage</keyword>
<evidence type="ECO:0000256" key="5">
    <source>
        <dbReference type="ARBA" id="ARBA00022801"/>
    </source>
</evidence>
<gene>
    <name evidence="8" type="ordered locus">Tter_2026</name>
</gene>
<dbReference type="eggNOG" id="COG4294">
    <property type="taxonomic scope" value="Bacteria"/>
</dbReference>
<keyword evidence="2 8" id="KW-0255">Endonuclease</keyword>
<proteinExistence type="predicted"/>
<feature type="region of interest" description="Disordered" evidence="7">
    <location>
        <begin position="231"/>
        <end position="251"/>
    </location>
</feature>
<dbReference type="AlphaFoldDB" id="D1CGQ9"/>
<evidence type="ECO:0000256" key="6">
    <source>
        <dbReference type="ARBA" id="ARBA00023204"/>
    </source>
</evidence>
<dbReference type="Proteomes" id="UP000000323">
    <property type="component" value="Chromosome 2"/>
</dbReference>
<dbReference type="GO" id="GO:0016787">
    <property type="term" value="F:hydrolase activity"/>
    <property type="evidence" value="ECO:0007669"/>
    <property type="project" value="UniProtKB-KW"/>
</dbReference>
<keyword evidence="1" id="KW-0540">Nuclease</keyword>
<keyword evidence="5" id="KW-0378">Hydrolase</keyword>
<dbReference type="InterPro" id="IPR036237">
    <property type="entry name" value="Xyl_isomerase-like_sf"/>
</dbReference>
<accession>D1CGQ9</accession>
<dbReference type="Gene3D" id="3.20.20.150">
    <property type="entry name" value="Divalent-metal-dependent TIM barrel enzymes"/>
    <property type="match status" value="1"/>
</dbReference>
<keyword evidence="4" id="KW-0228">DNA excision</keyword>
<dbReference type="Pfam" id="PF03851">
    <property type="entry name" value="UvdE"/>
    <property type="match status" value="1"/>
</dbReference>
<dbReference type="SUPFAM" id="SSF51658">
    <property type="entry name" value="Xylose isomerase-like"/>
    <property type="match status" value="1"/>
</dbReference>
<dbReference type="HOGENOM" id="CLU_017168_0_0_0"/>
<name>D1CGQ9_THET1</name>
<dbReference type="NCBIfam" id="TIGR00629">
    <property type="entry name" value="uvde"/>
    <property type="match status" value="1"/>
</dbReference>
<keyword evidence="6" id="KW-0234">DNA repair</keyword>
<dbReference type="GO" id="GO:0004519">
    <property type="term" value="F:endonuclease activity"/>
    <property type="evidence" value="ECO:0007669"/>
    <property type="project" value="UniProtKB-KW"/>
</dbReference>
<evidence type="ECO:0000313" key="9">
    <source>
        <dbReference type="Proteomes" id="UP000000323"/>
    </source>
</evidence>
<evidence type="ECO:0000313" key="8">
    <source>
        <dbReference type="EMBL" id="ACZ42930.1"/>
    </source>
</evidence>
<organism evidence="8 9">
    <name type="scientific">Thermobaculum terrenum (strain ATCC BAA-798 / CCMEE 7001 / YNP1)</name>
    <dbReference type="NCBI Taxonomy" id="525904"/>
    <lineage>
        <taxon>Bacteria</taxon>
        <taxon>Bacillati</taxon>
        <taxon>Chloroflexota</taxon>
        <taxon>Chloroflexia</taxon>
        <taxon>Candidatus Thermobaculales</taxon>
        <taxon>Candidatus Thermobaculaceae</taxon>
        <taxon>Thermobaculum</taxon>
    </lineage>
</organism>
<sequence>MRLGFAVKVLGRPGLKSDDSRRWMNSPHLRVSLGYLEAIFDYLQERRICMYRISSNIAPYITHPEMPQFHHQIEECAEEIEKLGRKARALNLRLSMHPSQYIVLNSPREEVHLAAVMALEYHARFLDAMGLGPEAVVVIHGGGAYGDKRAAMDRFVRRYLELPERVRRRLVVENDEKVFSVSDVLWLHERTGAPVVFDHLHHRVHDPDGWQTREAVAACLATWPQGVVPKVHFSSPRTEPRSTERGESDPLPWQHGDWIDAWEFAGFLRECEGLAFDVMLEAKKKDLALLRLREELRGMGMDVDCCDAERG</sequence>
<evidence type="ECO:0000256" key="1">
    <source>
        <dbReference type="ARBA" id="ARBA00022722"/>
    </source>
</evidence>
<dbReference type="OrthoDB" id="9782576at2"/>
<feature type="compositionally biased region" description="Basic and acidic residues" evidence="7">
    <location>
        <begin position="238"/>
        <end position="248"/>
    </location>
</feature>
<dbReference type="PANTHER" id="PTHR31290:SF5">
    <property type="entry name" value="UV-DAMAGE ENDONUCLEASE"/>
    <property type="match status" value="1"/>
</dbReference>
<dbReference type="PANTHER" id="PTHR31290">
    <property type="entry name" value="UV-DAMAGE ENDONUCLEASE"/>
    <property type="match status" value="1"/>
</dbReference>
<evidence type="ECO:0000256" key="2">
    <source>
        <dbReference type="ARBA" id="ARBA00022759"/>
    </source>
</evidence>
<keyword evidence="9" id="KW-1185">Reference proteome</keyword>
<dbReference type="EMBL" id="CP001826">
    <property type="protein sequence ID" value="ACZ42930.1"/>
    <property type="molecule type" value="Genomic_DNA"/>
</dbReference>
<dbReference type="RefSeq" id="WP_012875961.1">
    <property type="nucleotide sequence ID" value="NC_013526.1"/>
</dbReference>
<evidence type="ECO:0000256" key="4">
    <source>
        <dbReference type="ARBA" id="ARBA00022769"/>
    </source>
</evidence>
<dbReference type="GO" id="GO:0006289">
    <property type="term" value="P:nucleotide-excision repair"/>
    <property type="evidence" value="ECO:0007669"/>
    <property type="project" value="InterPro"/>
</dbReference>
<dbReference type="InterPro" id="IPR004601">
    <property type="entry name" value="UvdE"/>
</dbReference>
<evidence type="ECO:0000256" key="3">
    <source>
        <dbReference type="ARBA" id="ARBA00022763"/>
    </source>
</evidence>
<evidence type="ECO:0000256" key="7">
    <source>
        <dbReference type="SAM" id="MobiDB-lite"/>
    </source>
</evidence>
<protein>
    <submittedName>
        <fullName evidence="8">UV-endonuclease UvdE</fullName>
    </submittedName>
</protein>